<dbReference type="Proteomes" id="UP000580797">
    <property type="component" value="Unassembled WGS sequence"/>
</dbReference>
<evidence type="ECO:0000259" key="2">
    <source>
        <dbReference type="Pfam" id="PF03432"/>
    </source>
</evidence>
<dbReference type="InterPro" id="IPR005094">
    <property type="entry name" value="Endonuclease_MobA/VirD2"/>
</dbReference>
<feature type="compositionally biased region" description="Basic and acidic residues" evidence="1">
    <location>
        <begin position="206"/>
        <end position="215"/>
    </location>
</feature>
<sequence length="478" mass="53065">MIPNITRGDRMAGLMAYLVGPGRANEHENPHLVAGDDRVLFAVDHDGELSSYDAFEIASVLSQPQRVHGTKVKSPVNVWDEELGQNVRVGSTRAEVWHCSLSLAAEEGKIDDAKWSKIANEFVNRMGFIDPDGAKSSRWAAVHHGASKNGNDHIHIVVQMVREDGTKANVHNDFYRSQQVCRELEKEFELQLLESQEKGLGLAGDKPAERTRATREVAPQSAPFELRRRMRAALATSSTEAQYVQRLLDMGVRVAPSFEKGSRTQVRGYKVAIAGAKNEDGHTIWYTPSKLDRTLGWPQIQQRFGGREHDEAVSLLVSLHNSQDVPAPQIRLHGFDPIRAERLMSGKAGPDTLANIYARVSMQLEKDRPGAFARLSENYARAAQGRGNAAYAVRIGARFASKDSTRGWLAVIQQANRLGRAMTATQLMTERPRLARSTAALLEHANRTLETATTSTTTDRPFDYRLGRYRDTGRGHGL</sequence>
<feature type="compositionally biased region" description="Basic and acidic residues" evidence="1">
    <location>
        <begin position="460"/>
        <end position="478"/>
    </location>
</feature>
<accession>A0A7W8TW45</accession>
<evidence type="ECO:0000256" key="1">
    <source>
        <dbReference type="SAM" id="MobiDB-lite"/>
    </source>
</evidence>
<name>A0A7W8TW45_9MICC</name>
<organism evidence="3 4">
    <name type="scientific">Neomicrococcus aestuarii</name>
    <dbReference type="NCBI Taxonomy" id="556325"/>
    <lineage>
        <taxon>Bacteria</taxon>
        <taxon>Bacillati</taxon>
        <taxon>Actinomycetota</taxon>
        <taxon>Actinomycetes</taxon>
        <taxon>Micrococcales</taxon>
        <taxon>Micrococcaceae</taxon>
        <taxon>Neomicrococcus</taxon>
    </lineage>
</organism>
<dbReference type="EMBL" id="JACHDR010000002">
    <property type="protein sequence ID" value="MBB5513990.1"/>
    <property type="molecule type" value="Genomic_DNA"/>
</dbReference>
<feature type="region of interest" description="Disordered" evidence="1">
    <location>
        <begin position="450"/>
        <end position="478"/>
    </location>
</feature>
<gene>
    <name evidence="3" type="ORF">HD598_002737</name>
</gene>
<reference evidence="3 4" key="1">
    <citation type="submission" date="2020-08" db="EMBL/GenBank/DDBJ databases">
        <title>Sequencing the genomes of 1000 actinobacteria strains.</title>
        <authorList>
            <person name="Klenk H.-P."/>
        </authorList>
    </citation>
    <scope>NUCLEOTIDE SEQUENCE [LARGE SCALE GENOMIC DNA]</scope>
    <source>
        <strain evidence="3 4">DSM 105783</strain>
    </source>
</reference>
<proteinExistence type="predicted"/>
<evidence type="ECO:0000313" key="3">
    <source>
        <dbReference type="EMBL" id="MBB5513990.1"/>
    </source>
</evidence>
<feature type="region of interest" description="Disordered" evidence="1">
    <location>
        <begin position="201"/>
        <end position="221"/>
    </location>
</feature>
<protein>
    <recommendedName>
        <fullName evidence="2">MobA/VirD2-like nuclease domain-containing protein</fullName>
    </recommendedName>
</protein>
<feature type="domain" description="MobA/VirD2-like nuclease" evidence="2">
    <location>
        <begin position="78"/>
        <end position="190"/>
    </location>
</feature>
<dbReference type="Pfam" id="PF03432">
    <property type="entry name" value="Relaxase"/>
    <property type="match status" value="1"/>
</dbReference>
<dbReference type="RefSeq" id="WP_183666981.1">
    <property type="nucleotide sequence ID" value="NZ_BAAARH010000011.1"/>
</dbReference>
<evidence type="ECO:0000313" key="4">
    <source>
        <dbReference type="Proteomes" id="UP000580797"/>
    </source>
</evidence>
<dbReference type="AlphaFoldDB" id="A0A7W8TW45"/>
<comment type="caution">
    <text evidence="3">The sequence shown here is derived from an EMBL/GenBank/DDBJ whole genome shotgun (WGS) entry which is preliminary data.</text>
</comment>